<dbReference type="OrthoDB" id="433457at2759"/>
<keyword evidence="3" id="KW-1185">Reference proteome</keyword>
<name>A0A1E4REA7_9ASCO</name>
<dbReference type="RefSeq" id="XP_020074648.1">
    <property type="nucleotide sequence ID" value="XM_020221752.1"/>
</dbReference>
<dbReference type="GeneID" id="30996301"/>
<dbReference type="AlphaFoldDB" id="A0A1E4REA7"/>
<dbReference type="Proteomes" id="UP000095085">
    <property type="component" value="Unassembled WGS sequence"/>
</dbReference>
<dbReference type="EMBL" id="KV454544">
    <property type="protein sequence ID" value="ODV65581.1"/>
    <property type="molecule type" value="Genomic_DNA"/>
</dbReference>
<evidence type="ECO:0000313" key="2">
    <source>
        <dbReference type="EMBL" id="ODV65581.1"/>
    </source>
</evidence>
<sequence length="1107" mass="126238">MSHKESTSSLIPSISTLKEPSGVRNAIKVGLFGSQSSSLVFARQKSLDFHHVDPKTSSFHHNESIEIDSAILDLISFKDLKRNRTWVLTLSENGKVKFYTYDEAQLLVILSDHLTVECTSNQEKIEKPRMQVLSDDDGDQFIFINYFFGQSLLLNLTEHIFTTTDSQVRAKRRDRPFAKYGYSNKLIYLHLDETYITDIAVNSSRDTLAILYHDTEFNFGIKFYKFVKHSLRVLKDHQILFAEPPSIIIPTSQDGFFVLSDIYAYYISPLNRSEYKIHKKNKDEGITKGHGCIMKKLCCNSEGRYIGEQWTHSTYIDETRFLLISDSGTTCLLHFDVKLKGSLTILKSISFLNLGKLTIASSLLHVNANLFIAPSWFSQSLLFKVVTEDPYLEIIHWLESSPPIVNITNSTTYGPLICAGGFASGEITVLLSSEYSFEMLKSFKAPPESWKFKIDAFNIYILGQTNQILKKFDLKSWSSQLPTTETNIIDYRNFNNLDYVLSDSNFTIGTNVVYLADITHGAILPKSVIILERPGLLKRLPFDGNRTVWREIQDIENLTCLEVVDEYITLGYSSGHFSLLRINDFSVVFQGQLDEPDPIWSSNLIRQYTSIKLVFLSCVLTITIFEIDADSGSAFYIWSETYFPDDSSVSCKNEVYTLIERKSLLSDPPILMFNGRELFDLSHNNGIYSKRNIHSFSSSILEAKWTDLTFQNIVVLLESSAVEVLKFQKSPGKKSYFSNMIYGIDCLEFSEYSVIVSQETSHPTRYSLKTINVTTMNVIDQIYMEKGCGSLIDLAVSSSGLTQQVVILRDNPEFLMVFKMVLGKLSRVNVKFPELKKKKDKFHKIRTFNDSKRQGHYYISGSSNMVLSLDEEKGSMVCRFDRSTEWKSPSITIDSKPLSKDLMCVCDLTDGLFYHHRNNNPTIEVRPVTVNKMLYGHHYITAFEAFDIGHSRYVIYGDALGNIGVFTESLQASKPNLPKVINIGESITTIKKRLEFSVLIGTSCGGLYLLNFEHEDSEVEQMITRTSQVLSDYRIKPRFVQWKTINQTPEDQKYPDNTKILDLTILERVLTMFYTDANDNVSAKVFSSLQDKGITLETIRKALSHRI</sequence>
<protein>
    <recommendedName>
        <fullName evidence="1">RSE1/DDB1/CPSF1 first beta-propeller domain-containing protein</fullName>
    </recommendedName>
</protein>
<feature type="domain" description="RSE1/DDB1/CPSF1 first beta-propeller" evidence="1">
    <location>
        <begin position="23"/>
        <end position="394"/>
    </location>
</feature>
<reference evidence="3" key="1">
    <citation type="submission" date="2016-05" db="EMBL/GenBank/DDBJ databases">
        <title>Comparative genomics of biotechnologically important yeasts.</title>
        <authorList>
            <consortium name="DOE Joint Genome Institute"/>
            <person name="Riley R."/>
            <person name="Haridas S."/>
            <person name="Wolfe K.H."/>
            <person name="Lopes M.R."/>
            <person name="Hittinger C.T."/>
            <person name="Goker M."/>
            <person name="Salamov A."/>
            <person name="Wisecaver J."/>
            <person name="Long T.M."/>
            <person name="Aerts A.L."/>
            <person name="Barry K."/>
            <person name="Choi C."/>
            <person name="Clum A."/>
            <person name="Coughlan A.Y."/>
            <person name="Deshpande S."/>
            <person name="Douglass A.P."/>
            <person name="Hanson S.J."/>
            <person name="Klenk H.-P."/>
            <person name="Labutti K."/>
            <person name="Lapidus A."/>
            <person name="Lindquist E."/>
            <person name="Lipzen A."/>
            <person name="Meier-Kolthoff J.P."/>
            <person name="Ohm R.A."/>
            <person name="Otillar R.P."/>
            <person name="Pangilinan J."/>
            <person name="Peng Y."/>
            <person name="Rokas A."/>
            <person name="Rosa C.A."/>
            <person name="Scheuner C."/>
            <person name="Sibirny A.A."/>
            <person name="Slot J.C."/>
            <person name="Stielow J.B."/>
            <person name="Sun H."/>
            <person name="Kurtzman C.P."/>
            <person name="Blackwell M."/>
            <person name="Grigoriev I.V."/>
            <person name="Jeffries T.W."/>
        </authorList>
    </citation>
    <scope>NUCLEOTIDE SEQUENCE [LARGE SCALE GENOMIC DNA]</scope>
    <source>
        <strain evidence="3">NRRL Y-1933</strain>
    </source>
</reference>
<evidence type="ECO:0000313" key="3">
    <source>
        <dbReference type="Proteomes" id="UP000095085"/>
    </source>
</evidence>
<proteinExistence type="predicted"/>
<gene>
    <name evidence="2" type="ORF">HYPBUDRAFT_153828</name>
</gene>
<organism evidence="2 3">
    <name type="scientific">Hyphopichia burtonii NRRL Y-1933</name>
    <dbReference type="NCBI Taxonomy" id="984485"/>
    <lineage>
        <taxon>Eukaryota</taxon>
        <taxon>Fungi</taxon>
        <taxon>Dikarya</taxon>
        <taxon>Ascomycota</taxon>
        <taxon>Saccharomycotina</taxon>
        <taxon>Pichiomycetes</taxon>
        <taxon>Debaryomycetaceae</taxon>
        <taxon>Hyphopichia</taxon>
    </lineage>
</organism>
<dbReference type="InterPro" id="IPR015943">
    <property type="entry name" value="WD40/YVTN_repeat-like_dom_sf"/>
</dbReference>
<evidence type="ECO:0000259" key="1">
    <source>
        <dbReference type="Pfam" id="PF10433"/>
    </source>
</evidence>
<dbReference type="Gene3D" id="2.130.10.10">
    <property type="entry name" value="YVTN repeat-like/Quinoprotein amine dehydrogenase"/>
    <property type="match status" value="1"/>
</dbReference>
<dbReference type="STRING" id="984485.A0A1E4REA7"/>
<accession>A0A1E4REA7</accession>
<dbReference type="InterPro" id="IPR018846">
    <property type="entry name" value="Beta-prop_RSE1/DDB1/CPSF1_1st"/>
</dbReference>
<dbReference type="Pfam" id="PF10433">
    <property type="entry name" value="Beta-prop_RSE1_1st"/>
    <property type="match status" value="1"/>
</dbReference>